<keyword evidence="1" id="KW-0812">Transmembrane</keyword>
<evidence type="ECO:0000313" key="3">
    <source>
        <dbReference type="Proteomes" id="UP001211065"/>
    </source>
</evidence>
<keyword evidence="3" id="KW-1185">Reference proteome</keyword>
<feature type="transmembrane region" description="Helical" evidence="1">
    <location>
        <begin position="89"/>
        <end position="110"/>
    </location>
</feature>
<name>A0AAD5UBQ5_9FUNG</name>
<feature type="transmembrane region" description="Helical" evidence="1">
    <location>
        <begin position="245"/>
        <end position="264"/>
    </location>
</feature>
<keyword evidence="1" id="KW-0472">Membrane</keyword>
<feature type="transmembrane region" description="Helical" evidence="1">
    <location>
        <begin position="43"/>
        <end position="62"/>
    </location>
</feature>
<dbReference type="Proteomes" id="UP001211065">
    <property type="component" value="Unassembled WGS sequence"/>
</dbReference>
<feature type="transmembrane region" description="Helical" evidence="1">
    <location>
        <begin position="152"/>
        <end position="172"/>
    </location>
</feature>
<evidence type="ECO:0000256" key="1">
    <source>
        <dbReference type="SAM" id="Phobius"/>
    </source>
</evidence>
<evidence type="ECO:0000313" key="2">
    <source>
        <dbReference type="EMBL" id="KAJ3227969.1"/>
    </source>
</evidence>
<reference evidence="2" key="1">
    <citation type="submission" date="2020-05" db="EMBL/GenBank/DDBJ databases">
        <title>Phylogenomic resolution of chytrid fungi.</title>
        <authorList>
            <person name="Stajich J.E."/>
            <person name="Amses K."/>
            <person name="Simmons R."/>
            <person name="Seto K."/>
            <person name="Myers J."/>
            <person name="Bonds A."/>
            <person name="Quandt C.A."/>
            <person name="Barry K."/>
            <person name="Liu P."/>
            <person name="Grigoriev I."/>
            <person name="Longcore J.E."/>
            <person name="James T.Y."/>
        </authorList>
    </citation>
    <scope>NUCLEOTIDE SEQUENCE</scope>
    <source>
        <strain evidence="2">JEL0476</strain>
    </source>
</reference>
<dbReference type="EMBL" id="JADGJW010000008">
    <property type="protein sequence ID" value="KAJ3227969.1"/>
    <property type="molecule type" value="Genomic_DNA"/>
</dbReference>
<sequence length="307" mass="35033">MGTEFFEATPLRITILCLNGLSILFSLYMVITYRINNLSERSALLIFRYTSSITIFIAQLFYLPRQILSYHNIVAFDETYRVVFTISDFIAPLCYNFSLCLVLLAALYRYERIQMILPYTKAKYYLIALKLFTIFLTLAAIISGSIPNLNRTIVVIFKALFPLWVICVEYSLNIVMIINTLSNISDLPESFINNSMQLPVQKGNEVTKLRLQFFFVIGILIFVDLNLLTSYLLGSFVLKNLNPELSHLVAHLSLFHVYTSFRLLELYSKGIKKTKQKIKLASKGVVVTELSQVSIPHSAIEDGDEAS</sequence>
<dbReference type="AlphaFoldDB" id="A0AAD5UBQ5"/>
<feature type="transmembrane region" description="Helical" evidence="1">
    <location>
        <begin position="12"/>
        <end position="31"/>
    </location>
</feature>
<feature type="transmembrane region" description="Helical" evidence="1">
    <location>
        <begin position="122"/>
        <end position="146"/>
    </location>
</feature>
<feature type="transmembrane region" description="Helical" evidence="1">
    <location>
        <begin position="211"/>
        <end position="233"/>
    </location>
</feature>
<comment type="caution">
    <text evidence="2">The sequence shown here is derived from an EMBL/GenBank/DDBJ whole genome shotgun (WGS) entry which is preliminary data.</text>
</comment>
<protein>
    <submittedName>
        <fullName evidence="2">Uncharacterized protein</fullName>
    </submittedName>
</protein>
<accession>A0AAD5UBQ5</accession>
<gene>
    <name evidence="2" type="ORF">HK099_007838</name>
</gene>
<keyword evidence="1" id="KW-1133">Transmembrane helix</keyword>
<organism evidence="2 3">
    <name type="scientific">Clydaea vesicula</name>
    <dbReference type="NCBI Taxonomy" id="447962"/>
    <lineage>
        <taxon>Eukaryota</taxon>
        <taxon>Fungi</taxon>
        <taxon>Fungi incertae sedis</taxon>
        <taxon>Chytridiomycota</taxon>
        <taxon>Chytridiomycota incertae sedis</taxon>
        <taxon>Chytridiomycetes</taxon>
        <taxon>Lobulomycetales</taxon>
        <taxon>Lobulomycetaceae</taxon>
        <taxon>Clydaea</taxon>
    </lineage>
</organism>
<proteinExistence type="predicted"/>